<gene>
    <name evidence="2" type="ORF">CSSPTR1EN2_LOCUS19630</name>
</gene>
<reference evidence="2" key="1">
    <citation type="submission" date="2024-02" db="EMBL/GenBank/DDBJ databases">
        <authorList>
            <consortium name="ELIXIR-Norway"/>
            <consortium name="Elixir Norway"/>
        </authorList>
    </citation>
    <scope>NUCLEOTIDE SEQUENCE</scope>
</reference>
<name>A0ABP0USX2_9BRYO</name>
<protein>
    <submittedName>
        <fullName evidence="2">Uncharacterized protein</fullName>
    </submittedName>
</protein>
<keyword evidence="3" id="KW-1185">Reference proteome</keyword>
<evidence type="ECO:0000313" key="3">
    <source>
        <dbReference type="Proteomes" id="UP001497512"/>
    </source>
</evidence>
<dbReference type="EMBL" id="OZ019898">
    <property type="protein sequence ID" value="CAK9229232.1"/>
    <property type="molecule type" value="Genomic_DNA"/>
</dbReference>
<proteinExistence type="predicted"/>
<evidence type="ECO:0000313" key="2">
    <source>
        <dbReference type="EMBL" id="CAK9229232.1"/>
    </source>
</evidence>
<dbReference type="Proteomes" id="UP001497512">
    <property type="component" value="Chromosome 6"/>
</dbReference>
<feature type="compositionally biased region" description="Low complexity" evidence="1">
    <location>
        <begin position="278"/>
        <end position="298"/>
    </location>
</feature>
<accession>A0ABP0USX2</accession>
<feature type="region of interest" description="Disordered" evidence="1">
    <location>
        <begin position="278"/>
        <end position="306"/>
    </location>
</feature>
<evidence type="ECO:0000256" key="1">
    <source>
        <dbReference type="SAM" id="MobiDB-lite"/>
    </source>
</evidence>
<organism evidence="2 3">
    <name type="scientific">Sphagnum troendelagicum</name>
    <dbReference type="NCBI Taxonomy" id="128251"/>
    <lineage>
        <taxon>Eukaryota</taxon>
        <taxon>Viridiplantae</taxon>
        <taxon>Streptophyta</taxon>
        <taxon>Embryophyta</taxon>
        <taxon>Bryophyta</taxon>
        <taxon>Sphagnophytina</taxon>
        <taxon>Sphagnopsida</taxon>
        <taxon>Sphagnales</taxon>
        <taxon>Sphagnaceae</taxon>
        <taxon>Sphagnum</taxon>
    </lineage>
</organism>
<sequence>MGGRSTTTTIITTTVKGEEEEESWFQEQQQERKSSCVNAAACEPISIRVSKPTQQQQQQQEVMSMFGRQSSAISVGGGVGEAEEEEDDGGVGQSICCFPLWRGRYNQRKADSFDGVQPGSTFSRFDTESLRSLGWRSLDAAALCCCGCCGWPRRRSGKWVVEVRGIQEVVKKAHGSDDRLRTAGRWEVDVNDEYFKPPPMWKQLVRKVKAQVVRHHHVHGASSRSDWLNYDPQSYEKNFDNGEFRQQQFYALRSLQDENDDDHGAREAALHTALLQRLASSRSQSQQGTTTITTSSLPSPAPPVKLCKPKEEFEKAKEDFVPIWQRRAATTPMKLDLLRQQQQSGDEE</sequence>